<reference evidence="3" key="1">
    <citation type="submission" date="2020-10" db="EMBL/GenBank/DDBJ databases">
        <authorList>
            <person name="Gilroy R."/>
        </authorList>
    </citation>
    <scope>NUCLEOTIDE SEQUENCE</scope>
    <source>
        <strain evidence="3">ChiSjej1B19-7085</strain>
    </source>
</reference>
<gene>
    <name evidence="3" type="primary">pap</name>
    <name evidence="3" type="ORF">IAA54_06015</name>
</gene>
<accession>A0A9D1J1H3</accession>
<comment type="caution">
    <text evidence="3">The sequence shown here is derived from an EMBL/GenBank/DDBJ whole genome shotgun (WGS) entry which is preliminary data.</text>
</comment>
<evidence type="ECO:0000256" key="1">
    <source>
        <dbReference type="SAM" id="Coils"/>
    </source>
</evidence>
<feature type="coiled-coil region" evidence="1">
    <location>
        <begin position="6"/>
        <end position="33"/>
    </location>
</feature>
<dbReference type="PANTHER" id="PTHR34383:SF3">
    <property type="entry name" value="POLYPHOSPHATE:AMP PHOSPHOTRANSFERASE"/>
    <property type="match status" value="1"/>
</dbReference>
<dbReference type="Pfam" id="PF03976">
    <property type="entry name" value="PPK2"/>
    <property type="match status" value="2"/>
</dbReference>
<dbReference type="InterPro" id="IPR022488">
    <property type="entry name" value="PPK2-related"/>
</dbReference>
<dbReference type="NCBIfam" id="TIGR03708">
    <property type="entry name" value="poly_P_AMP_trns"/>
    <property type="match status" value="1"/>
</dbReference>
<dbReference type="Proteomes" id="UP000886785">
    <property type="component" value="Unassembled WGS sequence"/>
</dbReference>
<dbReference type="InterPro" id="IPR022489">
    <property type="entry name" value="PolyP_AMP_Tfrase"/>
</dbReference>
<evidence type="ECO:0000259" key="2">
    <source>
        <dbReference type="Pfam" id="PF03976"/>
    </source>
</evidence>
<evidence type="ECO:0000313" key="3">
    <source>
        <dbReference type="EMBL" id="HIR57205.1"/>
    </source>
</evidence>
<dbReference type="EMBL" id="DVHF01000071">
    <property type="protein sequence ID" value="HIR57205.1"/>
    <property type="molecule type" value="Genomic_DNA"/>
</dbReference>
<dbReference type="AlphaFoldDB" id="A0A9D1J1H3"/>
<name>A0A9D1J1H3_9FIRM</name>
<dbReference type="PANTHER" id="PTHR34383">
    <property type="entry name" value="POLYPHOSPHATE:AMP PHOSPHOTRANSFERASE-RELATED"/>
    <property type="match status" value="1"/>
</dbReference>
<reference evidence="3" key="2">
    <citation type="journal article" date="2021" name="PeerJ">
        <title>Extensive microbial diversity within the chicken gut microbiome revealed by metagenomics and culture.</title>
        <authorList>
            <person name="Gilroy R."/>
            <person name="Ravi A."/>
            <person name="Getino M."/>
            <person name="Pursley I."/>
            <person name="Horton D.L."/>
            <person name="Alikhan N.F."/>
            <person name="Baker D."/>
            <person name="Gharbi K."/>
            <person name="Hall N."/>
            <person name="Watson M."/>
            <person name="Adriaenssens E.M."/>
            <person name="Foster-Nyarko E."/>
            <person name="Jarju S."/>
            <person name="Secka A."/>
            <person name="Antonio M."/>
            <person name="Oren A."/>
            <person name="Chaudhuri R.R."/>
            <person name="La Ragione R."/>
            <person name="Hildebrand F."/>
            <person name="Pallen M.J."/>
        </authorList>
    </citation>
    <scope>NUCLEOTIDE SEQUENCE</scope>
    <source>
        <strain evidence="3">ChiSjej1B19-7085</strain>
    </source>
</reference>
<dbReference type="GO" id="GO:0006797">
    <property type="term" value="P:polyphosphate metabolic process"/>
    <property type="evidence" value="ECO:0007669"/>
    <property type="project" value="InterPro"/>
</dbReference>
<sequence>MLEKVNLEKKINKETYKKEITHLQEELSVLQQKLKEAGLPVIILFDGWGAAGKGSLISRLIQNFDPRGFKVYSNDTPEEFEKRRPLLWRYWQEIPARGQISVLDRSWYQDVSISRIEENLSREEVLRRINSIKIMERQLTDDGYLVLKFFLHISQKEQKARFDKLDEDKDTEWRVTERDRRRNREYDKYFQAFDEMIGYTDTPNAPWHILACHDKYAARLDLFHIVRNAIRDALARREKERPAPSPEIIMPKTFNLVSMPQLSEIPLDKTLDKEKYRKQLDHLQQQLSDLHNRIYRKKVPVVIGYEGWDAAGKGGNIKRVAAALDPRGYEVNPVSAPTKEELAHQYLWRFWRNLPKTGHIAIFDRTWYGRVMVERIEGFCTEDDWHRAYREINEFEQELYDWGAVVIKFWLHIDKDEQLARFNDRQNTPEKRWKITDEDWRNREKWPQYEEAVNDMLRYTSTDFAPWHIIESQDKRYGRIKALKIIISEIEKRL</sequence>
<keyword evidence="1" id="KW-0175">Coiled coil</keyword>
<protein>
    <submittedName>
        <fullName evidence="3">Polyphosphate:AMP phosphotransferase</fullName>
    </submittedName>
</protein>
<proteinExistence type="predicted"/>
<dbReference type="GO" id="GO:0043751">
    <property type="term" value="F:polyphosphate:AMP phosphotransferase activity"/>
    <property type="evidence" value="ECO:0007669"/>
    <property type="project" value="InterPro"/>
</dbReference>
<dbReference type="InterPro" id="IPR027417">
    <property type="entry name" value="P-loop_NTPase"/>
</dbReference>
<feature type="domain" description="Polyphosphate kinase-2-related" evidence="2">
    <location>
        <begin position="271"/>
        <end position="492"/>
    </location>
</feature>
<organism evidence="3 4">
    <name type="scientific">Candidatus Gallacutalibacter pullicola</name>
    <dbReference type="NCBI Taxonomy" id="2840830"/>
    <lineage>
        <taxon>Bacteria</taxon>
        <taxon>Bacillati</taxon>
        <taxon>Bacillota</taxon>
        <taxon>Clostridia</taxon>
        <taxon>Eubacteriales</taxon>
        <taxon>Candidatus Gallacutalibacter</taxon>
    </lineage>
</organism>
<dbReference type="SUPFAM" id="SSF52540">
    <property type="entry name" value="P-loop containing nucleoside triphosphate hydrolases"/>
    <property type="match status" value="2"/>
</dbReference>
<evidence type="ECO:0000313" key="4">
    <source>
        <dbReference type="Proteomes" id="UP000886785"/>
    </source>
</evidence>
<feature type="domain" description="Polyphosphate kinase-2-related" evidence="2">
    <location>
        <begin position="11"/>
        <end position="234"/>
    </location>
</feature>
<dbReference type="Gene3D" id="3.40.50.300">
    <property type="entry name" value="P-loop containing nucleotide triphosphate hydrolases"/>
    <property type="match status" value="2"/>
</dbReference>